<keyword evidence="1" id="KW-0547">Nucleotide-binding</keyword>
<accession>A0A6A5WU66</accession>
<dbReference type="InterPro" id="IPR027484">
    <property type="entry name" value="PInositol-4-P-5-kinase_N"/>
</dbReference>
<reference evidence="4" key="1">
    <citation type="journal article" date="2020" name="Stud. Mycol.">
        <title>101 Dothideomycetes genomes: a test case for predicting lifestyles and emergence of pathogens.</title>
        <authorList>
            <person name="Haridas S."/>
            <person name="Albert R."/>
            <person name="Binder M."/>
            <person name="Bloem J."/>
            <person name="Labutti K."/>
            <person name="Salamov A."/>
            <person name="Andreopoulos B."/>
            <person name="Baker S."/>
            <person name="Barry K."/>
            <person name="Bills G."/>
            <person name="Bluhm B."/>
            <person name="Cannon C."/>
            <person name="Castanera R."/>
            <person name="Culley D."/>
            <person name="Daum C."/>
            <person name="Ezra D."/>
            <person name="Gonzalez J."/>
            <person name="Henrissat B."/>
            <person name="Kuo A."/>
            <person name="Liang C."/>
            <person name="Lipzen A."/>
            <person name="Lutzoni F."/>
            <person name="Magnuson J."/>
            <person name="Mondo S."/>
            <person name="Nolan M."/>
            <person name="Ohm R."/>
            <person name="Pangilinan J."/>
            <person name="Park H.-J."/>
            <person name="Ramirez L."/>
            <person name="Alfaro M."/>
            <person name="Sun H."/>
            <person name="Tritt A."/>
            <person name="Yoshinaga Y."/>
            <person name="Zwiers L.-H."/>
            <person name="Turgeon B."/>
            <person name="Goodwin S."/>
            <person name="Spatafora J."/>
            <person name="Crous P."/>
            <person name="Grigoriev I."/>
        </authorList>
    </citation>
    <scope>NUCLEOTIDE SEQUENCE</scope>
    <source>
        <strain evidence="4">CBS 123094</strain>
    </source>
</reference>
<evidence type="ECO:0000256" key="1">
    <source>
        <dbReference type="PROSITE-ProRule" id="PRU00781"/>
    </source>
</evidence>
<keyword evidence="1" id="KW-0808">Transferase</keyword>
<sequence>MGRRDRLISTSILRAIFRTKSKKSNQPGILARILAFFSIFQLALSRYREELFRKLRNEIWGIEEEEYTESFRSPSRSKRTDLVAIGDLGYSGSTFFTTPNSKYLLKSLPRAFEQSFFRNRLLDPYVSHMSSSPTSLLVHITDFLYCPHTSLGALIGTAPSHHIVMENILYGKDSCSQSDQTQWETYDLKPNDYFYPERDIAGGRLAPESVKDRLIDEFPDKIRVGVDEKEDLVAQLNRDTRLLQDANAVDYSLFLVRYPAGISSASNTAIPAPSGKKSPWRTGVRSRDGKWIYRIVLLDFFWAKDALQAKAMTRLVNSYNLFKIGKDHGPMSITTSSDEYRSRFLKMVEGIVEVEDSAGRPSGEIRYPPQETV</sequence>
<dbReference type="GO" id="GO:0005524">
    <property type="term" value="F:ATP binding"/>
    <property type="evidence" value="ECO:0007669"/>
    <property type="project" value="UniProtKB-UniRule"/>
</dbReference>
<dbReference type="Gene3D" id="3.30.800.10">
    <property type="entry name" value="Phosphatidylinositol Phosphate Kinase II Beta"/>
    <property type="match status" value="1"/>
</dbReference>
<evidence type="ECO:0000256" key="2">
    <source>
        <dbReference type="SAM" id="Phobius"/>
    </source>
</evidence>
<evidence type="ECO:0000259" key="3">
    <source>
        <dbReference type="PROSITE" id="PS51455"/>
    </source>
</evidence>
<dbReference type="InterPro" id="IPR002498">
    <property type="entry name" value="PInositol-4-P-4/5-kinase_core"/>
</dbReference>
<dbReference type="EMBL" id="ML977564">
    <property type="protein sequence ID" value="KAF2005242.1"/>
    <property type="molecule type" value="Genomic_DNA"/>
</dbReference>
<organism evidence="4 5">
    <name type="scientific">Amniculicola lignicola CBS 123094</name>
    <dbReference type="NCBI Taxonomy" id="1392246"/>
    <lineage>
        <taxon>Eukaryota</taxon>
        <taxon>Fungi</taxon>
        <taxon>Dikarya</taxon>
        <taxon>Ascomycota</taxon>
        <taxon>Pezizomycotina</taxon>
        <taxon>Dothideomycetes</taxon>
        <taxon>Pleosporomycetidae</taxon>
        <taxon>Pleosporales</taxon>
        <taxon>Amniculicolaceae</taxon>
        <taxon>Amniculicola</taxon>
    </lineage>
</organism>
<name>A0A6A5WU66_9PLEO</name>
<evidence type="ECO:0000313" key="4">
    <source>
        <dbReference type="EMBL" id="KAF2005242.1"/>
    </source>
</evidence>
<keyword evidence="2" id="KW-0472">Membrane</keyword>
<evidence type="ECO:0000313" key="5">
    <source>
        <dbReference type="Proteomes" id="UP000799779"/>
    </source>
</evidence>
<dbReference type="Proteomes" id="UP000799779">
    <property type="component" value="Unassembled WGS sequence"/>
</dbReference>
<keyword evidence="5" id="KW-1185">Reference proteome</keyword>
<dbReference type="SUPFAM" id="SSF56104">
    <property type="entry name" value="SAICAR synthase-like"/>
    <property type="match status" value="1"/>
</dbReference>
<proteinExistence type="predicted"/>
<dbReference type="GO" id="GO:0016308">
    <property type="term" value="F:1-phosphatidylinositol-4-phosphate 5-kinase activity"/>
    <property type="evidence" value="ECO:0007669"/>
    <property type="project" value="TreeGrafter"/>
</dbReference>
<gene>
    <name evidence="4" type="ORF">P154DRAFT_518770</name>
</gene>
<keyword evidence="2" id="KW-0812">Transmembrane</keyword>
<dbReference type="Pfam" id="PF01504">
    <property type="entry name" value="PIP5K"/>
    <property type="match status" value="1"/>
</dbReference>
<feature type="domain" description="PIPK" evidence="3">
    <location>
        <begin position="1"/>
        <end position="352"/>
    </location>
</feature>
<feature type="transmembrane region" description="Helical" evidence="2">
    <location>
        <begin position="29"/>
        <end position="47"/>
    </location>
</feature>
<dbReference type="PANTHER" id="PTHR23086:SF126">
    <property type="entry name" value="PIPK DOMAIN-CONTAINING PROTEIN"/>
    <property type="match status" value="1"/>
</dbReference>
<keyword evidence="1" id="KW-0067">ATP-binding</keyword>
<dbReference type="OrthoDB" id="70770at2759"/>
<dbReference type="Gene3D" id="3.30.810.10">
    <property type="entry name" value="2-Layer Sandwich"/>
    <property type="match status" value="1"/>
</dbReference>
<dbReference type="InterPro" id="IPR027483">
    <property type="entry name" value="PInositol-4-P-4/5-kinase_C_sf"/>
</dbReference>
<dbReference type="SMART" id="SM00330">
    <property type="entry name" value="PIPKc"/>
    <property type="match status" value="1"/>
</dbReference>
<keyword evidence="2" id="KW-1133">Transmembrane helix</keyword>
<keyword evidence="1" id="KW-0418">Kinase</keyword>
<dbReference type="PANTHER" id="PTHR23086">
    <property type="entry name" value="PHOSPHATIDYLINOSITOL-4-PHOSPHATE 5-KINASE"/>
    <property type="match status" value="1"/>
</dbReference>
<dbReference type="InterPro" id="IPR023610">
    <property type="entry name" value="PInositol-4/5-P-5/4-kinase"/>
</dbReference>
<protein>
    <submittedName>
        <fullName evidence="4">SAICAR synthase-like protein</fullName>
    </submittedName>
</protein>
<dbReference type="GO" id="GO:0005886">
    <property type="term" value="C:plasma membrane"/>
    <property type="evidence" value="ECO:0007669"/>
    <property type="project" value="TreeGrafter"/>
</dbReference>
<dbReference type="AlphaFoldDB" id="A0A6A5WU66"/>
<dbReference type="PROSITE" id="PS51455">
    <property type="entry name" value="PIPK"/>
    <property type="match status" value="1"/>
</dbReference>
<dbReference type="GO" id="GO:0046854">
    <property type="term" value="P:phosphatidylinositol phosphate biosynthetic process"/>
    <property type="evidence" value="ECO:0007669"/>
    <property type="project" value="TreeGrafter"/>
</dbReference>